<dbReference type="Ensembl" id="ENSMMST00000034976.1">
    <property type="protein sequence ID" value="ENSMMSP00000031827.1"/>
    <property type="gene ID" value="ENSMMSG00000023592.1"/>
</dbReference>
<feature type="domain" description="DUF4550" evidence="2">
    <location>
        <begin position="115"/>
        <end position="208"/>
    </location>
</feature>
<dbReference type="Proteomes" id="UP000694544">
    <property type="component" value="Unplaced"/>
</dbReference>
<dbReference type="GeneTree" id="ENSGT00390000008330"/>
<feature type="compositionally biased region" description="Basic residues" evidence="1">
    <location>
        <begin position="340"/>
        <end position="349"/>
    </location>
</feature>
<evidence type="ECO:0000259" key="2">
    <source>
        <dbReference type="Pfam" id="PF15084"/>
    </source>
</evidence>
<reference evidence="3" key="2">
    <citation type="submission" date="2025-09" db="UniProtKB">
        <authorList>
            <consortium name="Ensembl"/>
        </authorList>
    </citation>
    <scope>IDENTIFICATION</scope>
</reference>
<feature type="region of interest" description="Disordered" evidence="1">
    <location>
        <begin position="969"/>
        <end position="995"/>
    </location>
</feature>
<reference evidence="3" key="1">
    <citation type="submission" date="2025-08" db="UniProtKB">
        <authorList>
            <consortium name="Ensembl"/>
        </authorList>
    </citation>
    <scope>IDENTIFICATION</scope>
</reference>
<proteinExistence type="predicted"/>
<evidence type="ECO:0000313" key="3">
    <source>
        <dbReference type="Ensembl" id="ENSMMSP00000031827.1"/>
    </source>
</evidence>
<dbReference type="PANTHER" id="PTHR33667:SF7">
    <property type="entry name" value="RIKEN CDNA 1810020O05 GENE"/>
    <property type="match status" value="1"/>
</dbReference>
<keyword evidence="4" id="KW-1185">Reference proteome</keyword>
<feature type="compositionally biased region" description="Polar residues" evidence="1">
    <location>
        <begin position="18"/>
        <end position="30"/>
    </location>
</feature>
<name>A0A8C6G0Q9_MOSMO</name>
<dbReference type="InterPro" id="IPR027876">
    <property type="entry name" value="DUF4550"/>
</dbReference>
<evidence type="ECO:0000313" key="4">
    <source>
        <dbReference type="Proteomes" id="UP000694544"/>
    </source>
</evidence>
<feature type="region of interest" description="Disordered" evidence="1">
    <location>
        <begin position="332"/>
        <end position="353"/>
    </location>
</feature>
<dbReference type="AlphaFoldDB" id="A0A8C6G0Q9"/>
<accession>A0A8C6G0Q9</accession>
<organism evidence="3 4">
    <name type="scientific">Moschus moschiferus</name>
    <name type="common">Siberian musk deer</name>
    <name type="synonym">Moschus sibiricus</name>
    <dbReference type="NCBI Taxonomy" id="68415"/>
    <lineage>
        <taxon>Eukaryota</taxon>
        <taxon>Metazoa</taxon>
        <taxon>Chordata</taxon>
        <taxon>Craniata</taxon>
        <taxon>Vertebrata</taxon>
        <taxon>Euteleostomi</taxon>
        <taxon>Mammalia</taxon>
        <taxon>Eutheria</taxon>
        <taxon>Laurasiatheria</taxon>
        <taxon>Artiodactyla</taxon>
        <taxon>Ruminantia</taxon>
        <taxon>Pecora</taxon>
        <taxon>Moschidae</taxon>
        <taxon>Moschus</taxon>
    </lineage>
</organism>
<dbReference type="PANTHER" id="PTHR33667">
    <property type="entry name" value="SI:DKEY-57N24.6"/>
    <property type="match status" value="1"/>
</dbReference>
<dbReference type="Pfam" id="PF15084">
    <property type="entry name" value="DUF4550"/>
    <property type="match status" value="1"/>
</dbReference>
<evidence type="ECO:0000256" key="1">
    <source>
        <dbReference type="SAM" id="MobiDB-lite"/>
    </source>
</evidence>
<sequence>MSLQAWEREDEDQASVGPVSSTGSFHQSGSECEAAESLKDRAWAQESDSDHRCSSESSERPASTFNSDAPHVVPCKFVISLAFPLISGYKGKFSSLVEKYRRQPKAEKAAAKVHHYYHVEYVLLPDDAEPKKADVLLFPTVAKVFLDSGVRTIKPWQEGDRFWVSWTQAFSIKVTKELLKKINFHKITLTVWDTKEKVSKRVKYYRLKPSGFMEDTGSFGESGEVKNLVLSQRRLSEQGVHVSEEQCQDHTPEKLEKPRRSLKSVHDAETLSGHLEDHEKLLRSEELATVQWGDSKPVTSLGGATTTEAKELIEKPSFSSLTNLLEKQKFQIKRKESAGRRKMQRRKKSRGEGDVDVRLAGHVKHGSFSIQLEVLPLLAGWQSVVSHGSGRSANILDCFLMLKTEVPLMTEEQKQDLNPMTIRIKCVSSLPPQPVPIRELERLCSPVYCRYQFQGAPAHRTEGRPHASRVHFQDVNVIFLGAMHPGDLREYLEGPPMVVEVHDRDRKPESCSRKPTLFGEDPLDAYLNLQALISPQDTESNPFEAWERRWDPHGVARVSFADLLLGHKYLNLAVPVHSCEPWADPLDHGRRSGHAVGPRGPRDSLLHGPMPPGDYLEASCLLKLRVDVAVPLHGGLGGADPALSQFGRVVFVFESQRLSLLNSLLQDITMINARALALDSYPVEDIQQILSTFKIRVKIEEQPDLDVLTGIHLLDGKVHLLILEGLADHGLQRLWACHQSRVPRAEQGPSKALYDSRLRFRRRLYADLEPLLYRVRLRRPLAPLVKQAALYVRRAVPPQVLQALSRIYCICRYSSRLREVITGDLLPSSAVVKELSREFGMPMSQEGLTERELLAVAPAPSPEGFRSQKSTLAREIRSHQEKNISVASQVGRKSPSSTARVMRVSTPDKRTVHNYSTQTLNSVELAKKELYREMAKEPGRRFTYSQKYLSAMVGPLGPEEEERRARRESRQAWRTPSGFQTAGLHSVGTTRPLGLPPTTAATEEWREKALFANLLEPVLQRERWSWDRRHQDFNLYTRPPAFLELPPAPKPRAGEGGASAQPGLADRRPGSGWDTPLSAMRGRGREAGPRLPTLGTVLFTTASGGSLGPLRLGHSPLHGEGPRWPLHILVTPLYMRRDHKRL</sequence>
<feature type="region of interest" description="Disordered" evidence="1">
    <location>
        <begin position="1"/>
        <end position="66"/>
    </location>
</feature>
<feature type="compositionally biased region" description="Basic and acidic residues" evidence="1">
    <location>
        <begin position="36"/>
        <end position="59"/>
    </location>
</feature>
<feature type="region of interest" description="Disordered" evidence="1">
    <location>
        <begin position="1044"/>
        <end position="1076"/>
    </location>
</feature>
<protein>
    <submittedName>
        <fullName evidence="3">Cilia and flagella associated protein 92 (putative)</fullName>
    </submittedName>
</protein>
<gene>
    <name evidence="3" type="primary">CFAP92</name>
</gene>